<organism evidence="1 2">
    <name type="scientific">Staurois parvus</name>
    <dbReference type="NCBI Taxonomy" id="386267"/>
    <lineage>
        <taxon>Eukaryota</taxon>
        <taxon>Metazoa</taxon>
        <taxon>Chordata</taxon>
        <taxon>Craniata</taxon>
        <taxon>Vertebrata</taxon>
        <taxon>Euteleostomi</taxon>
        <taxon>Amphibia</taxon>
        <taxon>Batrachia</taxon>
        <taxon>Anura</taxon>
        <taxon>Neobatrachia</taxon>
        <taxon>Ranoidea</taxon>
        <taxon>Ranidae</taxon>
        <taxon>Staurois</taxon>
    </lineage>
</organism>
<evidence type="ECO:0000313" key="2">
    <source>
        <dbReference type="Proteomes" id="UP001162483"/>
    </source>
</evidence>
<reference evidence="1" key="1">
    <citation type="submission" date="2023-05" db="EMBL/GenBank/DDBJ databases">
        <authorList>
            <person name="Stuckert A."/>
        </authorList>
    </citation>
    <scope>NUCLEOTIDE SEQUENCE</scope>
</reference>
<keyword evidence="2" id="KW-1185">Reference proteome</keyword>
<comment type="caution">
    <text evidence="1">The sequence shown here is derived from an EMBL/GenBank/DDBJ whole genome shotgun (WGS) entry which is preliminary data.</text>
</comment>
<dbReference type="EMBL" id="CATNWA010000816">
    <property type="protein sequence ID" value="CAI9538213.1"/>
    <property type="molecule type" value="Genomic_DNA"/>
</dbReference>
<sequence>MCCPQGRTAHLGILELPKGPGSVKGPMRGPCQLAHNILMRLECGQGHGGPMISYCPGAPWVVSPP</sequence>
<protein>
    <submittedName>
        <fullName evidence="1">Uncharacterized protein</fullName>
    </submittedName>
</protein>
<name>A0ABN9ART1_9NEOB</name>
<feature type="non-terminal residue" evidence="1">
    <location>
        <position position="65"/>
    </location>
</feature>
<gene>
    <name evidence="1" type="ORF">SPARVUS_LOCUS1379928</name>
</gene>
<accession>A0ABN9ART1</accession>
<proteinExistence type="predicted"/>
<evidence type="ECO:0000313" key="1">
    <source>
        <dbReference type="EMBL" id="CAI9538213.1"/>
    </source>
</evidence>
<dbReference type="Proteomes" id="UP001162483">
    <property type="component" value="Unassembled WGS sequence"/>
</dbReference>